<dbReference type="RefSeq" id="WP_379025350.1">
    <property type="nucleotide sequence ID" value="NZ_JBHRTA010000057.1"/>
</dbReference>
<evidence type="ECO:0000313" key="2">
    <source>
        <dbReference type="EMBL" id="MFC3199583.1"/>
    </source>
</evidence>
<dbReference type="InterPro" id="IPR024775">
    <property type="entry name" value="DinB-like"/>
</dbReference>
<feature type="domain" description="DinB-like" evidence="1">
    <location>
        <begin position="43"/>
        <end position="160"/>
    </location>
</feature>
<proteinExistence type="predicted"/>
<protein>
    <submittedName>
        <fullName evidence="2">DinB family protein</fullName>
    </submittedName>
</protein>
<comment type="caution">
    <text evidence="2">The sequence shown here is derived from an EMBL/GenBank/DDBJ whole genome shotgun (WGS) entry which is preliminary data.</text>
</comment>
<name>A0ABV7JTI4_9SPHI</name>
<dbReference type="Pfam" id="PF12867">
    <property type="entry name" value="DinB_2"/>
    <property type="match status" value="1"/>
</dbReference>
<accession>A0ABV7JTI4</accession>
<dbReference type="Proteomes" id="UP001595526">
    <property type="component" value="Unassembled WGS sequence"/>
</dbReference>
<dbReference type="SUPFAM" id="SSF109854">
    <property type="entry name" value="DinB/YfiT-like putative metalloenzymes"/>
    <property type="match status" value="1"/>
</dbReference>
<gene>
    <name evidence="2" type="ORF">ACFOET_18345</name>
</gene>
<keyword evidence="3" id="KW-1185">Reference proteome</keyword>
<organism evidence="2 3">
    <name type="scientific">Parapedobacter deserti</name>
    <dbReference type="NCBI Taxonomy" id="1912957"/>
    <lineage>
        <taxon>Bacteria</taxon>
        <taxon>Pseudomonadati</taxon>
        <taxon>Bacteroidota</taxon>
        <taxon>Sphingobacteriia</taxon>
        <taxon>Sphingobacteriales</taxon>
        <taxon>Sphingobacteriaceae</taxon>
        <taxon>Parapedobacter</taxon>
    </lineage>
</organism>
<sequence>MENHSSQTKKNATNNKLIQNIISQLLDIQEKENWLDENYRRKIDSVGADKVFERPLPELHSIAELISHVLVWRIESIRKMKGLDANLTIDSPENWRTNDQLKEIGWLDLQKEFYQSIFTLIDMLSDKDDTFLENRYRDGYSFKYLIEGLIHHDLYHLGQLGITIKFLNLQHDVKLGR</sequence>
<reference evidence="3" key="1">
    <citation type="journal article" date="2019" name="Int. J. Syst. Evol. Microbiol.">
        <title>The Global Catalogue of Microorganisms (GCM) 10K type strain sequencing project: providing services to taxonomists for standard genome sequencing and annotation.</title>
        <authorList>
            <consortium name="The Broad Institute Genomics Platform"/>
            <consortium name="The Broad Institute Genome Sequencing Center for Infectious Disease"/>
            <person name="Wu L."/>
            <person name="Ma J."/>
        </authorList>
    </citation>
    <scope>NUCLEOTIDE SEQUENCE [LARGE SCALE GENOMIC DNA]</scope>
    <source>
        <strain evidence="3">KCTC 52416</strain>
    </source>
</reference>
<evidence type="ECO:0000259" key="1">
    <source>
        <dbReference type="Pfam" id="PF12867"/>
    </source>
</evidence>
<dbReference type="EMBL" id="JBHRTA010000057">
    <property type="protein sequence ID" value="MFC3199583.1"/>
    <property type="molecule type" value="Genomic_DNA"/>
</dbReference>
<dbReference type="InterPro" id="IPR034660">
    <property type="entry name" value="DinB/YfiT-like"/>
</dbReference>
<dbReference type="Gene3D" id="1.20.120.450">
    <property type="entry name" value="dinb family like domain"/>
    <property type="match status" value="1"/>
</dbReference>
<evidence type="ECO:0000313" key="3">
    <source>
        <dbReference type="Proteomes" id="UP001595526"/>
    </source>
</evidence>